<dbReference type="InterPro" id="IPR004855">
    <property type="entry name" value="TFIIA_asu/bsu"/>
</dbReference>
<comment type="subcellular location">
    <subcellularLocation>
        <location evidence="1">Nucleus</location>
    </subcellularLocation>
</comment>
<reference evidence="6" key="1">
    <citation type="submission" date="2022-11" db="EMBL/GenBank/DDBJ databases">
        <authorList>
            <person name="Scott C."/>
            <person name="Bruce N."/>
        </authorList>
    </citation>
    <scope>NUCLEOTIDE SEQUENCE</scope>
</reference>
<dbReference type="EMBL" id="CALLCH030000018">
    <property type="protein sequence ID" value="CAI4218596.1"/>
    <property type="molecule type" value="Genomic_DNA"/>
</dbReference>
<dbReference type="Gene3D" id="2.30.18.10">
    <property type="entry name" value="Transcription factor IIA (TFIIA), beta-barrel domain"/>
    <property type="match status" value="1"/>
</dbReference>
<feature type="compositionally biased region" description="Polar residues" evidence="5">
    <location>
        <begin position="88"/>
        <end position="99"/>
    </location>
</feature>
<evidence type="ECO:0000256" key="5">
    <source>
        <dbReference type="SAM" id="MobiDB-lite"/>
    </source>
</evidence>
<evidence type="ECO:0000256" key="2">
    <source>
        <dbReference type="ARBA" id="ARBA00010059"/>
    </source>
</evidence>
<dbReference type="Proteomes" id="UP000838763">
    <property type="component" value="Unassembled WGS sequence"/>
</dbReference>
<organism evidence="6 7">
    <name type="scientific">Parascedosporium putredinis</name>
    <dbReference type="NCBI Taxonomy" id="1442378"/>
    <lineage>
        <taxon>Eukaryota</taxon>
        <taxon>Fungi</taxon>
        <taxon>Dikarya</taxon>
        <taxon>Ascomycota</taxon>
        <taxon>Pezizomycotina</taxon>
        <taxon>Sordariomycetes</taxon>
        <taxon>Hypocreomycetidae</taxon>
        <taxon>Microascales</taxon>
        <taxon>Microascaceae</taxon>
        <taxon>Parascedosporium</taxon>
    </lineage>
</organism>
<dbReference type="FunFam" id="2.30.18.10:FF:000006">
    <property type="entry name" value="Transcription factor TFIIA complex subunit Toa1"/>
    <property type="match status" value="1"/>
</dbReference>
<dbReference type="SMART" id="SM01371">
    <property type="entry name" value="TFIIA"/>
    <property type="match status" value="1"/>
</dbReference>
<proteinExistence type="inferred from homology"/>
<dbReference type="GO" id="GO:0006367">
    <property type="term" value="P:transcription initiation at RNA polymerase II promoter"/>
    <property type="evidence" value="ECO:0007669"/>
    <property type="project" value="InterPro"/>
</dbReference>
<protein>
    <submittedName>
        <fullName evidence="6">Uncharacterized protein</fullName>
    </submittedName>
</protein>
<keyword evidence="3" id="KW-0804">Transcription</keyword>
<dbReference type="InterPro" id="IPR009088">
    <property type="entry name" value="TFIIA_b-brl"/>
</dbReference>
<gene>
    <name evidence="6" type="ORF">PPNO1_LOCUS8175</name>
</gene>
<evidence type="ECO:0000313" key="7">
    <source>
        <dbReference type="Proteomes" id="UP000838763"/>
    </source>
</evidence>
<dbReference type="SUPFAM" id="SSF47396">
    <property type="entry name" value="Transcription factor IIA (TFIIA), alpha-helical domain"/>
    <property type="match status" value="1"/>
</dbReference>
<comment type="similarity">
    <text evidence="2">Belongs to the TFIIA subunit 1 family.</text>
</comment>
<feature type="region of interest" description="Disordered" evidence="5">
    <location>
        <begin position="83"/>
        <end position="107"/>
    </location>
</feature>
<dbReference type="GO" id="GO:0005672">
    <property type="term" value="C:transcription factor TFIIA complex"/>
    <property type="evidence" value="ECO:0007669"/>
    <property type="project" value="InterPro"/>
</dbReference>
<keyword evidence="4" id="KW-0539">Nucleus</keyword>
<dbReference type="AlphaFoldDB" id="A0A9P1HAF8"/>
<evidence type="ECO:0000256" key="4">
    <source>
        <dbReference type="ARBA" id="ARBA00023242"/>
    </source>
</evidence>
<dbReference type="CDD" id="cd07976">
    <property type="entry name" value="TFIIA_alpha_beta_like"/>
    <property type="match status" value="1"/>
</dbReference>
<feature type="region of interest" description="Disordered" evidence="5">
    <location>
        <begin position="186"/>
        <end position="214"/>
    </location>
</feature>
<feature type="compositionally biased region" description="Acidic residues" evidence="5">
    <location>
        <begin position="284"/>
        <end position="311"/>
    </location>
</feature>
<name>A0A9P1HAF8_9PEZI</name>
<dbReference type="PANTHER" id="PTHR12694:SF8">
    <property type="entry name" value="TRANSCRIPTION INITIATION FACTOR IIA SUBUNIT 1"/>
    <property type="match status" value="1"/>
</dbReference>
<sequence>MSNAVVGNVYDQIIKDVIESSRVDFEECGVDESVLDELREVCVRLLALFSFVMHAASRMAKKLTQLRVAEFPWDPKPDAMVPPPGASAPTNATFAQQHSPQPGAQALPLPAAPAAVNGQQLPGDIKMEPDIKQEPGLSSNVMPGSFSTDPRSVAAARASQALQKNYGNRATSSINAIQAGMTAQAQGLNGQGYPQGQQNPGHLPMPQTDGADDSLAEGVLMGQNTAGEMVEMGRMDIDKMMHEQILAKAKALEGGGFMVPLEEALKHPSKARKVKKTGLPQVDGGDDDDGEDAINSDLDDTDDDREDSEVDDEGLSHIMLCMYDKVQRVRNKWKCTLKDGVLTVNGKEYVFQKATGEYEW</sequence>
<evidence type="ECO:0000313" key="6">
    <source>
        <dbReference type="EMBL" id="CAI4218596.1"/>
    </source>
</evidence>
<feature type="region of interest" description="Disordered" evidence="5">
    <location>
        <begin position="267"/>
        <end position="311"/>
    </location>
</feature>
<evidence type="ECO:0000256" key="3">
    <source>
        <dbReference type="ARBA" id="ARBA00023163"/>
    </source>
</evidence>
<keyword evidence="7" id="KW-1185">Reference proteome</keyword>
<accession>A0A9P1HAF8</accession>
<dbReference type="OrthoDB" id="6275927at2759"/>
<dbReference type="Pfam" id="PF03153">
    <property type="entry name" value="TFIIA"/>
    <property type="match status" value="2"/>
</dbReference>
<dbReference type="Gene3D" id="1.10.287.100">
    <property type="match status" value="1"/>
</dbReference>
<evidence type="ECO:0000256" key="1">
    <source>
        <dbReference type="ARBA" id="ARBA00004123"/>
    </source>
</evidence>
<comment type="caution">
    <text evidence="6">The sequence shown here is derived from an EMBL/GenBank/DDBJ whole genome shotgun (WGS) entry which is preliminary data.</text>
</comment>
<feature type="compositionally biased region" description="Low complexity" evidence="5">
    <location>
        <begin position="186"/>
        <end position="201"/>
    </location>
</feature>
<feature type="compositionally biased region" description="Basic residues" evidence="5">
    <location>
        <begin position="267"/>
        <end position="276"/>
    </location>
</feature>
<dbReference type="SUPFAM" id="SSF50784">
    <property type="entry name" value="Transcription factor IIA (TFIIA), beta-barrel domain"/>
    <property type="match status" value="1"/>
</dbReference>
<dbReference type="PANTHER" id="PTHR12694">
    <property type="entry name" value="TRANSCRIPTION INITIATION FACTOR IIA SUBUNIT 1"/>
    <property type="match status" value="1"/>
</dbReference>